<feature type="transmembrane region" description="Helical" evidence="6">
    <location>
        <begin position="12"/>
        <end position="29"/>
    </location>
</feature>
<reference evidence="8" key="1">
    <citation type="submission" date="2018-08" db="EMBL/GenBank/DDBJ databases">
        <authorList>
            <person name="Rodrigo-Torres L."/>
            <person name="Arahal R. D."/>
            <person name="Lucena T."/>
        </authorList>
    </citation>
    <scope>NUCLEOTIDE SEQUENCE [LARGE SCALE GENOMIC DNA]</scope>
    <source>
        <strain evidence="8">CECT 7235</strain>
    </source>
</reference>
<keyword evidence="6" id="KW-0472">Membrane</keyword>
<dbReference type="Pfam" id="PF02646">
    <property type="entry name" value="RmuC"/>
    <property type="match status" value="1"/>
</dbReference>
<organism evidence="7 8">
    <name type="scientific">Roseinatronobacter ekhonensis</name>
    <dbReference type="NCBI Taxonomy" id="254356"/>
    <lineage>
        <taxon>Bacteria</taxon>
        <taxon>Pseudomonadati</taxon>
        <taxon>Pseudomonadota</taxon>
        <taxon>Alphaproteobacteria</taxon>
        <taxon>Rhodobacterales</taxon>
        <taxon>Paracoccaceae</taxon>
        <taxon>Roseinatronobacter</taxon>
    </lineage>
</organism>
<keyword evidence="6" id="KW-0812">Transmembrane</keyword>
<comment type="similarity">
    <text evidence="2">Belongs to the RmuC family.</text>
</comment>
<evidence type="ECO:0000256" key="3">
    <source>
        <dbReference type="ARBA" id="ARBA00021840"/>
    </source>
</evidence>
<accession>A0A3B0MKS3</accession>
<dbReference type="GO" id="GO:0006310">
    <property type="term" value="P:DNA recombination"/>
    <property type="evidence" value="ECO:0007669"/>
    <property type="project" value="UniProtKB-KW"/>
</dbReference>
<evidence type="ECO:0000256" key="1">
    <source>
        <dbReference type="ARBA" id="ARBA00003416"/>
    </source>
</evidence>
<evidence type="ECO:0000313" key="7">
    <source>
        <dbReference type="EMBL" id="SUZ31677.1"/>
    </source>
</evidence>
<name>A0A3B0MKS3_9RHOB</name>
<dbReference type="Proteomes" id="UP000272908">
    <property type="component" value="Unassembled WGS sequence"/>
</dbReference>
<dbReference type="RefSeq" id="WP_121094020.1">
    <property type="nucleotide sequence ID" value="NZ_UIHC01000010.1"/>
</dbReference>
<keyword evidence="6" id="KW-1133">Transmembrane helix</keyword>
<sequence length="353" mass="37979">MTLDPQTWPVDPWVLGLALAGVLVLWRLARVMGDLSARLSALDTRLTHLGDTQNQLSGGLAQVAQGQAQTVGLVESRLADLGRYMGQSLAGSAESTAASVGALRERLQVIDAAQAKIEALSSNVLGLQDILSNKQARGAFGEVQLEALLADALPPDAYSLQATLSNGRRVDALIRMAEPIGVDAKFPLEAYRALIAAEDDAARTTARRALAQALRAHIRAIADRYILPGETTEGALMFIPSEAVYAELHASLPELVREGFATRVWIVSPTTLMATLMTLRAALKDTRLRAEAQAVRREIALMAADADRLGTRVGKLEQHFQQVQGDLGDIRISADKITRRGARLDSFDFAQDG</sequence>
<dbReference type="AlphaFoldDB" id="A0A3B0MKS3"/>
<gene>
    <name evidence="7" type="ORF">ROE7235_01427</name>
</gene>
<protein>
    <recommendedName>
        <fullName evidence="3">DNA recombination protein RmuC homolog</fullName>
    </recommendedName>
</protein>
<dbReference type="PANTHER" id="PTHR30563">
    <property type="entry name" value="DNA RECOMBINATION PROTEIN RMUC"/>
    <property type="match status" value="1"/>
</dbReference>
<dbReference type="InterPro" id="IPR003798">
    <property type="entry name" value="DNA_recombination_RmuC"/>
</dbReference>
<dbReference type="EMBL" id="UIHC01000010">
    <property type="protein sequence ID" value="SUZ31677.1"/>
    <property type="molecule type" value="Genomic_DNA"/>
</dbReference>
<dbReference type="PANTHER" id="PTHR30563:SF0">
    <property type="entry name" value="DNA RECOMBINATION PROTEIN RMUC"/>
    <property type="match status" value="1"/>
</dbReference>
<evidence type="ECO:0000256" key="6">
    <source>
        <dbReference type="SAM" id="Phobius"/>
    </source>
</evidence>
<evidence type="ECO:0000256" key="5">
    <source>
        <dbReference type="ARBA" id="ARBA00023172"/>
    </source>
</evidence>
<evidence type="ECO:0000256" key="2">
    <source>
        <dbReference type="ARBA" id="ARBA00009840"/>
    </source>
</evidence>
<keyword evidence="5" id="KW-0233">DNA recombination</keyword>
<comment type="function">
    <text evidence="1">Involved in DNA recombination.</text>
</comment>
<keyword evidence="8" id="KW-1185">Reference proteome</keyword>
<dbReference type="OrthoDB" id="370725at2"/>
<keyword evidence="4" id="KW-0175">Coiled coil</keyword>
<evidence type="ECO:0000313" key="8">
    <source>
        <dbReference type="Proteomes" id="UP000272908"/>
    </source>
</evidence>
<evidence type="ECO:0000256" key="4">
    <source>
        <dbReference type="ARBA" id="ARBA00023054"/>
    </source>
</evidence>
<proteinExistence type="inferred from homology"/>